<dbReference type="Pfam" id="PF00891">
    <property type="entry name" value="Methyltransf_2"/>
    <property type="match status" value="1"/>
</dbReference>
<keyword evidence="7" id="KW-1185">Reference proteome</keyword>
<dbReference type="PANTHER" id="PTHR43712">
    <property type="entry name" value="PUTATIVE (AFU_ORTHOLOGUE AFUA_4G14580)-RELATED"/>
    <property type="match status" value="1"/>
</dbReference>
<evidence type="ECO:0000313" key="7">
    <source>
        <dbReference type="Proteomes" id="UP000053259"/>
    </source>
</evidence>
<evidence type="ECO:0000256" key="3">
    <source>
        <dbReference type="ARBA" id="ARBA00022691"/>
    </source>
</evidence>
<dbReference type="InterPro" id="IPR012967">
    <property type="entry name" value="COMT_dimerisation"/>
</dbReference>
<dbReference type="SUPFAM" id="SSF53335">
    <property type="entry name" value="S-adenosyl-L-methionine-dependent methyltransferases"/>
    <property type="match status" value="1"/>
</dbReference>
<dbReference type="AlphaFoldDB" id="A0A0D1XJL7"/>
<dbReference type="GO" id="GO:0046983">
    <property type="term" value="F:protein dimerization activity"/>
    <property type="evidence" value="ECO:0007669"/>
    <property type="project" value="InterPro"/>
</dbReference>
<dbReference type="Pfam" id="PF08100">
    <property type="entry name" value="Dimerisation"/>
    <property type="match status" value="1"/>
</dbReference>
<dbReference type="PROSITE" id="PS51683">
    <property type="entry name" value="SAM_OMT_II"/>
    <property type="match status" value="1"/>
</dbReference>
<dbReference type="STRING" id="253628.A0A0D1XJL7"/>
<proteinExistence type="predicted"/>
<dbReference type="OrthoDB" id="1535081at2759"/>
<dbReference type="InterPro" id="IPR016461">
    <property type="entry name" value="COMT-like"/>
</dbReference>
<evidence type="ECO:0000313" key="6">
    <source>
        <dbReference type="EMBL" id="KIW02491.1"/>
    </source>
</evidence>
<accession>A0A0D1XJL7</accession>
<name>A0A0D1XJL7_9PEZI</name>
<evidence type="ECO:0000259" key="5">
    <source>
        <dbReference type="Pfam" id="PF08100"/>
    </source>
</evidence>
<dbReference type="Gene3D" id="3.40.50.150">
    <property type="entry name" value="Vaccinia Virus protein VP39"/>
    <property type="match status" value="1"/>
</dbReference>
<dbReference type="GeneID" id="27314266"/>
<dbReference type="InParanoid" id="A0A0D1XJL7"/>
<reference evidence="6 7" key="1">
    <citation type="submission" date="2015-01" db="EMBL/GenBank/DDBJ databases">
        <title>The Genome Sequence of Ochroconis gallopava CBS43764.</title>
        <authorList>
            <consortium name="The Broad Institute Genomics Platform"/>
            <person name="Cuomo C."/>
            <person name="de Hoog S."/>
            <person name="Gorbushina A."/>
            <person name="Stielow B."/>
            <person name="Teixiera M."/>
            <person name="Abouelleil A."/>
            <person name="Chapman S.B."/>
            <person name="Priest M."/>
            <person name="Young S.K."/>
            <person name="Wortman J."/>
            <person name="Nusbaum C."/>
            <person name="Birren B."/>
        </authorList>
    </citation>
    <scope>NUCLEOTIDE SEQUENCE [LARGE SCALE GENOMIC DNA]</scope>
    <source>
        <strain evidence="6 7">CBS 43764</strain>
    </source>
</reference>
<keyword evidence="1" id="KW-0489">Methyltransferase</keyword>
<feature type="domain" description="O-methyltransferase dimerisation" evidence="5">
    <location>
        <begin position="63"/>
        <end position="129"/>
    </location>
</feature>
<dbReference type="InterPro" id="IPR036390">
    <property type="entry name" value="WH_DNA-bd_sf"/>
</dbReference>
<evidence type="ECO:0000256" key="2">
    <source>
        <dbReference type="ARBA" id="ARBA00022679"/>
    </source>
</evidence>
<evidence type="ECO:0000256" key="1">
    <source>
        <dbReference type="ARBA" id="ARBA00022603"/>
    </source>
</evidence>
<dbReference type="RefSeq" id="XP_016212360.1">
    <property type="nucleotide sequence ID" value="XM_016359912.1"/>
</dbReference>
<sequence length="400" mass="44759">MPSSAKIAAELRKLADEIESEDLKNTQHDFHLPLAKVHQALDKLSSPFELAYDQTFVQPLRLMCIRIGIEMGLFVELQKFEKPQKVRDLAINLKADPNLLRRLMRLLSSTGDLLEVDVDTFQGTKYSNAIATMPFVSGEIVSNVDMMLRGAYALPRHLKRCGYQDITLSEQAPFLVANGGVGYFEAVAQDPVQQKAFNDFQTVQAQVGLDNFGNKYPIKERLLDGFNPLNGPLLVDVGGGLGLFLNMLARRLPKPYQLVLQDLPRTIEQAQSSKLAANITAMAHDFFKEQPIANARAYYLRHVLHDWPDAECISILKNIHHAMKPGYSRVLVEESVIQPRGTNSAIAALDMVMMCCFGARERSEQEWAELLEQAGLRLAHVWGSGEQRVIEAEMALSGRL</sequence>
<dbReference type="InterPro" id="IPR001077">
    <property type="entry name" value="COMT_C"/>
</dbReference>
<dbReference type="Proteomes" id="UP000053259">
    <property type="component" value="Unassembled WGS sequence"/>
</dbReference>
<dbReference type="InterPro" id="IPR036388">
    <property type="entry name" value="WH-like_DNA-bd_sf"/>
</dbReference>
<feature type="domain" description="O-methyltransferase C-terminal" evidence="4">
    <location>
        <begin position="173"/>
        <end position="376"/>
    </location>
</feature>
<dbReference type="GO" id="GO:0032259">
    <property type="term" value="P:methylation"/>
    <property type="evidence" value="ECO:0007669"/>
    <property type="project" value="UniProtKB-KW"/>
</dbReference>
<evidence type="ECO:0000259" key="4">
    <source>
        <dbReference type="Pfam" id="PF00891"/>
    </source>
</evidence>
<gene>
    <name evidence="6" type="ORF">PV09_06293</name>
</gene>
<keyword evidence="3" id="KW-0949">S-adenosyl-L-methionine</keyword>
<dbReference type="HOGENOM" id="CLU_005533_5_0_1"/>
<dbReference type="EMBL" id="KN847549">
    <property type="protein sequence ID" value="KIW02491.1"/>
    <property type="molecule type" value="Genomic_DNA"/>
</dbReference>
<keyword evidence="2" id="KW-0808">Transferase</keyword>
<dbReference type="InterPro" id="IPR029063">
    <property type="entry name" value="SAM-dependent_MTases_sf"/>
</dbReference>
<dbReference type="PANTHER" id="PTHR43712:SF1">
    <property type="entry name" value="HYPOTHETICAL O-METHYLTRANSFERASE (EUROFUNG)-RELATED"/>
    <property type="match status" value="1"/>
</dbReference>
<dbReference type="VEuPathDB" id="FungiDB:PV09_06293"/>
<dbReference type="SUPFAM" id="SSF46785">
    <property type="entry name" value="Winged helix' DNA-binding domain"/>
    <property type="match status" value="1"/>
</dbReference>
<protein>
    <submittedName>
        <fullName evidence="6">Uncharacterized protein</fullName>
    </submittedName>
</protein>
<organism evidence="6 7">
    <name type="scientific">Verruconis gallopava</name>
    <dbReference type="NCBI Taxonomy" id="253628"/>
    <lineage>
        <taxon>Eukaryota</taxon>
        <taxon>Fungi</taxon>
        <taxon>Dikarya</taxon>
        <taxon>Ascomycota</taxon>
        <taxon>Pezizomycotina</taxon>
        <taxon>Dothideomycetes</taxon>
        <taxon>Pleosporomycetidae</taxon>
        <taxon>Venturiales</taxon>
        <taxon>Sympoventuriaceae</taxon>
        <taxon>Verruconis</taxon>
    </lineage>
</organism>
<dbReference type="Gene3D" id="1.10.10.10">
    <property type="entry name" value="Winged helix-like DNA-binding domain superfamily/Winged helix DNA-binding domain"/>
    <property type="match status" value="1"/>
</dbReference>
<dbReference type="GO" id="GO:0008171">
    <property type="term" value="F:O-methyltransferase activity"/>
    <property type="evidence" value="ECO:0007669"/>
    <property type="project" value="InterPro"/>
</dbReference>